<accession>A0ABT6GGE7</accession>
<name>A0ABT6GGE7_9PROT</name>
<reference evidence="2 3" key="1">
    <citation type="submission" date="2023-03" db="EMBL/GenBank/DDBJ databases">
        <title>Strain FZY0004 represents a novel species in the genus Thalassospira isolated from seawater.</title>
        <authorList>
            <person name="Fu Z.-Y."/>
        </authorList>
    </citation>
    <scope>NUCLEOTIDE SEQUENCE [LARGE SCALE GENOMIC DNA]</scope>
    <source>
        <strain evidence="2 3">FZY0004</strain>
    </source>
</reference>
<organism evidence="2 3">
    <name type="scientific">Thalassospira aquimaris</name>
    <dbReference type="NCBI Taxonomy" id="3037796"/>
    <lineage>
        <taxon>Bacteria</taxon>
        <taxon>Pseudomonadati</taxon>
        <taxon>Pseudomonadota</taxon>
        <taxon>Alphaproteobacteria</taxon>
        <taxon>Rhodospirillales</taxon>
        <taxon>Thalassospiraceae</taxon>
        <taxon>Thalassospira</taxon>
    </lineage>
</organism>
<keyword evidence="3" id="KW-1185">Reference proteome</keyword>
<dbReference type="InterPro" id="IPR021497">
    <property type="entry name" value="GTA_holin_3TM"/>
</dbReference>
<dbReference type="EMBL" id="JARSBO010000010">
    <property type="protein sequence ID" value="MDG4721138.1"/>
    <property type="molecule type" value="Genomic_DNA"/>
</dbReference>
<evidence type="ECO:0000313" key="3">
    <source>
        <dbReference type="Proteomes" id="UP001529180"/>
    </source>
</evidence>
<dbReference type="Pfam" id="PF11351">
    <property type="entry name" value="GTA_holin_3TM"/>
    <property type="match status" value="1"/>
</dbReference>
<protein>
    <submittedName>
        <fullName evidence="2">3TM-type holin</fullName>
    </submittedName>
</protein>
<evidence type="ECO:0000256" key="1">
    <source>
        <dbReference type="SAM" id="Coils"/>
    </source>
</evidence>
<sequence>MLPALGLLAPLASTLIDRLIPDKAEAEKAKAEIAAEVQKAEIDLAKSQMELAKEDAKTGRGGFRDWAGKLCIIALAYAWIVQPLLTWVIKIAAPDIELPPSIDSSEQYAMLTGMLGLAGVRSFDLVKGSRK</sequence>
<gene>
    <name evidence="2" type="ORF">P7680_19185</name>
</gene>
<keyword evidence="1" id="KW-0175">Coiled coil</keyword>
<proteinExistence type="predicted"/>
<dbReference type="RefSeq" id="WP_278006940.1">
    <property type="nucleotide sequence ID" value="NZ_JARSBO010000010.1"/>
</dbReference>
<evidence type="ECO:0000313" key="2">
    <source>
        <dbReference type="EMBL" id="MDG4721138.1"/>
    </source>
</evidence>
<comment type="caution">
    <text evidence="2">The sequence shown here is derived from an EMBL/GenBank/DDBJ whole genome shotgun (WGS) entry which is preliminary data.</text>
</comment>
<dbReference type="Proteomes" id="UP001529180">
    <property type="component" value="Unassembled WGS sequence"/>
</dbReference>
<feature type="coiled-coil region" evidence="1">
    <location>
        <begin position="23"/>
        <end position="57"/>
    </location>
</feature>